<feature type="domain" description="Electron transfer flavoprotein alpha/beta-subunit N-terminal" evidence="8">
    <location>
        <begin position="23"/>
        <end position="214"/>
    </location>
</feature>
<dbReference type="EMBL" id="QREH01000001">
    <property type="protein sequence ID" value="REE04935.1"/>
    <property type="molecule type" value="Genomic_DNA"/>
</dbReference>
<dbReference type="PANTHER" id="PTHR21294:SF8">
    <property type="entry name" value="ELECTRON TRANSFER FLAVOPROTEIN SUBUNIT BETA"/>
    <property type="match status" value="1"/>
</dbReference>
<comment type="similarity">
    <text evidence="2">Belongs to the ETF beta-subunit/FixA family.</text>
</comment>
<gene>
    <name evidence="9" type="ORF">C8E99_2793</name>
</gene>
<dbReference type="SMART" id="SM00893">
    <property type="entry name" value="ETF"/>
    <property type="match status" value="1"/>
</dbReference>
<dbReference type="PANTHER" id="PTHR21294">
    <property type="entry name" value="ELECTRON TRANSFER FLAVOPROTEIN BETA-SUBUNIT"/>
    <property type="match status" value="1"/>
</dbReference>
<evidence type="ECO:0000259" key="8">
    <source>
        <dbReference type="SMART" id="SM00893"/>
    </source>
</evidence>
<keyword evidence="5" id="KW-0813">Transport</keyword>
<comment type="function">
    <text evidence="7">The electron transfer flavoprotein serves as a specific electron acceptor for other dehydrogenases. It transfers the electrons to the main respiratory chain via ETF-ubiquinone oxidoreductase (ETF dehydrogenase).</text>
</comment>
<comment type="subunit">
    <text evidence="3">Heterodimer of an alpha and a beta subunit.</text>
</comment>
<dbReference type="Pfam" id="PF01012">
    <property type="entry name" value="ETF"/>
    <property type="match status" value="1"/>
</dbReference>
<dbReference type="InterPro" id="IPR014729">
    <property type="entry name" value="Rossmann-like_a/b/a_fold"/>
</dbReference>
<evidence type="ECO:0000256" key="4">
    <source>
        <dbReference type="ARBA" id="ARBA00016797"/>
    </source>
</evidence>
<comment type="cofactor">
    <cofactor evidence="1">
        <name>FAD</name>
        <dbReference type="ChEBI" id="CHEBI:57692"/>
    </cofactor>
</comment>
<evidence type="ECO:0000256" key="3">
    <source>
        <dbReference type="ARBA" id="ARBA00011355"/>
    </source>
</evidence>
<dbReference type="RefSeq" id="WP_115932793.1">
    <property type="nucleotide sequence ID" value="NZ_QREH01000001.1"/>
</dbReference>
<dbReference type="InterPro" id="IPR033948">
    <property type="entry name" value="ETF_beta_N"/>
</dbReference>
<evidence type="ECO:0000256" key="7">
    <source>
        <dbReference type="ARBA" id="ARBA00025649"/>
    </source>
</evidence>
<organism evidence="9 10">
    <name type="scientific">Citricoccus muralis</name>
    <dbReference type="NCBI Taxonomy" id="169134"/>
    <lineage>
        <taxon>Bacteria</taxon>
        <taxon>Bacillati</taxon>
        <taxon>Actinomycetota</taxon>
        <taxon>Actinomycetes</taxon>
        <taxon>Micrococcales</taxon>
        <taxon>Micrococcaceae</taxon>
        <taxon>Citricoccus</taxon>
    </lineage>
</organism>
<dbReference type="InterPro" id="IPR012255">
    <property type="entry name" value="ETF_b"/>
</dbReference>
<dbReference type="GO" id="GO:0005829">
    <property type="term" value="C:cytosol"/>
    <property type="evidence" value="ECO:0007669"/>
    <property type="project" value="TreeGrafter"/>
</dbReference>
<evidence type="ECO:0000313" key="9">
    <source>
        <dbReference type="EMBL" id="REE04935.1"/>
    </source>
</evidence>
<evidence type="ECO:0000256" key="1">
    <source>
        <dbReference type="ARBA" id="ARBA00001974"/>
    </source>
</evidence>
<evidence type="ECO:0000256" key="6">
    <source>
        <dbReference type="ARBA" id="ARBA00022982"/>
    </source>
</evidence>
<evidence type="ECO:0000256" key="5">
    <source>
        <dbReference type="ARBA" id="ARBA00022448"/>
    </source>
</evidence>
<sequence length="260" mass="26924">MKVVVLAKQVPDTWSDRKIDLESGLLDRAASEPVPDEINERALENALAFKDENKDTEIVVVAMGPEDATKTLRKLLSMGADSAVLISDAALAGSDMVQTARVLAAAIEKVGGVDLVVAGNEATDGRGGMIPAMVAEVLGLPVLPGLDEIQIAADKVSGEAVVDGGALQVSSGYPAVVSVTEKTAEPRFPNFKGIMAAKKKPMENWSLTDLGIQAGPEAASVRSVMVSAAARPPKEAGPKVADDGTAAAQLAEFLATNRLI</sequence>
<dbReference type="InterPro" id="IPR014730">
    <property type="entry name" value="ETF_a/b_N"/>
</dbReference>
<dbReference type="GO" id="GO:0009055">
    <property type="term" value="F:electron transfer activity"/>
    <property type="evidence" value="ECO:0007669"/>
    <property type="project" value="InterPro"/>
</dbReference>
<keyword evidence="10" id="KW-1185">Reference proteome</keyword>
<evidence type="ECO:0000256" key="2">
    <source>
        <dbReference type="ARBA" id="ARBA00007557"/>
    </source>
</evidence>
<dbReference type="OrthoDB" id="9804960at2"/>
<keyword evidence="6" id="KW-0249">Electron transport</keyword>
<accession>A0A3D9LF98</accession>
<dbReference type="AlphaFoldDB" id="A0A3D9LF98"/>
<protein>
    <recommendedName>
        <fullName evidence="4">Electron transfer flavoprotein subunit beta</fullName>
    </recommendedName>
</protein>
<comment type="caution">
    <text evidence="9">The sequence shown here is derived from an EMBL/GenBank/DDBJ whole genome shotgun (WGS) entry which is preliminary data.</text>
</comment>
<evidence type="ECO:0000313" key="10">
    <source>
        <dbReference type="Proteomes" id="UP000256727"/>
    </source>
</evidence>
<dbReference type="PIRSF" id="PIRSF000090">
    <property type="entry name" value="Beta-ETF"/>
    <property type="match status" value="1"/>
</dbReference>
<dbReference type="Gene3D" id="3.40.50.620">
    <property type="entry name" value="HUPs"/>
    <property type="match status" value="1"/>
</dbReference>
<dbReference type="SUPFAM" id="SSF52402">
    <property type="entry name" value="Adenine nucleotide alpha hydrolases-like"/>
    <property type="match status" value="1"/>
</dbReference>
<reference evidence="9 10" key="1">
    <citation type="submission" date="2018-07" db="EMBL/GenBank/DDBJ databases">
        <title>Sequencing the genomes of 1000 actinobacteria strains.</title>
        <authorList>
            <person name="Klenk H.-P."/>
        </authorList>
    </citation>
    <scope>NUCLEOTIDE SEQUENCE [LARGE SCALE GENOMIC DNA]</scope>
    <source>
        <strain evidence="9 10">DSM 14442</strain>
    </source>
</reference>
<dbReference type="Proteomes" id="UP000256727">
    <property type="component" value="Unassembled WGS sequence"/>
</dbReference>
<name>A0A3D9LF98_9MICC</name>
<proteinExistence type="inferred from homology"/>
<dbReference type="CDD" id="cd01714">
    <property type="entry name" value="ETF_beta"/>
    <property type="match status" value="1"/>
</dbReference>